<dbReference type="Proteomes" id="UP000198638">
    <property type="component" value="Unassembled WGS sequence"/>
</dbReference>
<dbReference type="RefSeq" id="WP_090538271.1">
    <property type="nucleotide sequence ID" value="NZ_FNRQ01000016.1"/>
</dbReference>
<gene>
    <name evidence="2" type="ORF">SAMN05192564_11615</name>
</gene>
<dbReference type="STRING" id="83784.SAMN05192564_11615"/>
<feature type="transmembrane region" description="Helical" evidence="1">
    <location>
        <begin position="144"/>
        <end position="162"/>
    </location>
</feature>
<feature type="transmembrane region" description="Helical" evidence="1">
    <location>
        <begin position="260"/>
        <end position="283"/>
    </location>
</feature>
<feature type="transmembrane region" description="Helical" evidence="1">
    <location>
        <begin position="71"/>
        <end position="92"/>
    </location>
</feature>
<feature type="transmembrane region" description="Helical" evidence="1">
    <location>
        <begin position="303"/>
        <end position="318"/>
    </location>
</feature>
<proteinExistence type="predicted"/>
<dbReference type="OrthoDB" id="9812433at2"/>
<keyword evidence="1" id="KW-0472">Membrane</keyword>
<sequence length="359" mass="39538">MLRRFMLAGPRLSPGVVRLATCLCALLYVLVFAKAGAILPEFVFRDADKIQAQMSGSSTYDGSSFDAVGRFYALFGPILLNVLVATTGVLFIRRMLLGANSPGGIAVAVLLAAPCVFFNLFVASKDTLVVMMSMIIVSAARSRRPWPGVVVALLLYTLYALLVRRYFMLIAVAGCGAWVFRKSSLRWKTVLAAGCLAGLFLLPDAAYEALLHPRDMAVDYLVYQSPFGARTSFYNPMPPDSFVAFCVDYLYAAVRLNFPFAFLPGVKEFALQLFVFVAVWPALRKSPVPASNASRRAYLQRETFACLLLGHVGVSILFEPDLGSYIRHLSSVALFSVLLLPERTDVQQQRTFDVRGRLP</sequence>
<evidence type="ECO:0000313" key="3">
    <source>
        <dbReference type="Proteomes" id="UP000198638"/>
    </source>
</evidence>
<evidence type="ECO:0000256" key="1">
    <source>
        <dbReference type="SAM" id="Phobius"/>
    </source>
</evidence>
<name>A0A1H4HTY0_9BURK</name>
<reference evidence="3" key="1">
    <citation type="submission" date="2016-10" db="EMBL/GenBank/DDBJ databases">
        <authorList>
            <person name="Varghese N."/>
            <person name="Submissions S."/>
        </authorList>
    </citation>
    <scope>NUCLEOTIDE SEQUENCE [LARGE SCALE GENOMIC DNA]</scope>
    <source>
        <strain evidence="3">LMG 24000</strain>
    </source>
</reference>
<keyword evidence="1" id="KW-1133">Transmembrane helix</keyword>
<dbReference type="AlphaFoldDB" id="A0A1H4HTY0"/>
<keyword evidence="1" id="KW-0812">Transmembrane</keyword>
<organism evidence="2 3">
    <name type="scientific">Paraburkholderia sartisoli</name>
    <dbReference type="NCBI Taxonomy" id="83784"/>
    <lineage>
        <taxon>Bacteria</taxon>
        <taxon>Pseudomonadati</taxon>
        <taxon>Pseudomonadota</taxon>
        <taxon>Betaproteobacteria</taxon>
        <taxon>Burkholderiales</taxon>
        <taxon>Burkholderiaceae</taxon>
        <taxon>Paraburkholderia</taxon>
    </lineage>
</organism>
<dbReference type="EMBL" id="FNRQ01000016">
    <property type="protein sequence ID" value="SEB24940.1"/>
    <property type="molecule type" value="Genomic_DNA"/>
</dbReference>
<accession>A0A1H4HTY0</accession>
<feature type="transmembrane region" description="Helical" evidence="1">
    <location>
        <begin position="190"/>
        <end position="210"/>
    </location>
</feature>
<keyword evidence="3" id="KW-1185">Reference proteome</keyword>
<protein>
    <recommendedName>
        <fullName evidence="4">Glycosyltransferase RgtA/B/C/D-like domain-containing protein</fullName>
    </recommendedName>
</protein>
<evidence type="ECO:0008006" key="4">
    <source>
        <dbReference type="Google" id="ProtNLM"/>
    </source>
</evidence>
<evidence type="ECO:0000313" key="2">
    <source>
        <dbReference type="EMBL" id="SEB24940.1"/>
    </source>
</evidence>
<feature type="transmembrane region" description="Helical" evidence="1">
    <location>
        <begin position="104"/>
        <end position="124"/>
    </location>
</feature>